<feature type="non-terminal residue" evidence="1">
    <location>
        <position position="44"/>
    </location>
</feature>
<dbReference type="SUPFAM" id="SSF81606">
    <property type="entry name" value="PP2C-like"/>
    <property type="match status" value="1"/>
</dbReference>
<organism evidence="1">
    <name type="scientific">marine sediment metagenome</name>
    <dbReference type="NCBI Taxonomy" id="412755"/>
    <lineage>
        <taxon>unclassified sequences</taxon>
        <taxon>metagenomes</taxon>
        <taxon>ecological metagenomes</taxon>
    </lineage>
</organism>
<gene>
    <name evidence="1" type="ORF">S01H1_74035</name>
</gene>
<proteinExistence type="predicted"/>
<dbReference type="AlphaFoldDB" id="X0Y9T8"/>
<evidence type="ECO:0008006" key="2">
    <source>
        <dbReference type="Google" id="ProtNLM"/>
    </source>
</evidence>
<comment type="caution">
    <text evidence="1">The sequence shown here is derived from an EMBL/GenBank/DDBJ whole genome shotgun (WGS) entry which is preliminary data.</text>
</comment>
<name>X0Y9T8_9ZZZZ</name>
<reference evidence="1" key="1">
    <citation type="journal article" date="2014" name="Front. Microbiol.">
        <title>High frequency of phylogenetically diverse reductive dehalogenase-homologous genes in deep subseafloor sedimentary metagenomes.</title>
        <authorList>
            <person name="Kawai M."/>
            <person name="Futagami T."/>
            <person name="Toyoda A."/>
            <person name="Takaki Y."/>
            <person name="Nishi S."/>
            <person name="Hori S."/>
            <person name="Arai W."/>
            <person name="Tsubouchi T."/>
            <person name="Morono Y."/>
            <person name="Uchiyama I."/>
            <person name="Ito T."/>
            <person name="Fujiyama A."/>
            <person name="Inagaki F."/>
            <person name="Takami H."/>
        </authorList>
    </citation>
    <scope>NUCLEOTIDE SEQUENCE</scope>
    <source>
        <strain evidence="1">Expedition CK06-06</strain>
    </source>
</reference>
<accession>X0Y9T8</accession>
<evidence type="ECO:0000313" key="1">
    <source>
        <dbReference type="EMBL" id="GAG33631.1"/>
    </source>
</evidence>
<dbReference type="Gene3D" id="3.60.40.10">
    <property type="entry name" value="PPM-type phosphatase domain"/>
    <property type="match status" value="1"/>
</dbReference>
<dbReference type="InterPro" id="IPR036457">
    <property type="entry name" value="PPM-type-like_dom_sf"/>
</dbReference>
<protein>
    <recommendedName>
        <fullName evidence="2">PPM-type phosphatase domain-containing protein</fullName>
    </recommendedName>
</protein>
<dbReference type="EMBL" id="BARS01049496">
    <property type="protein sequence ID" value="GAG33631.1"/>
    <property type="molecule type" value="Genomic_DNA"/>
</dbReference>
<sequence>MFEMVTAGLTDTGVARQNNEDSFIIDEPLLLVADGMGGAAAGEL</sequence>